<protein>
    <recommendedName>
        <fullName evidence="2">DNA-directed DNA polymerase</fullName>
        <ecNumber evidence="2">2.7.7.7</ecNumber>
    </recommendedName>
</protein>
<dbReference type="SMART" id="SM00486">
    <property type="entry name" value="POLBc"/>
    <property type="match status" value="1"/>
</dbReference>
<dbReference type="PANTHER" id="PTHR10322:SF23">
    <property type="entry name" value="DNA POLYMERASE DELTA CATALYTIC SUBUNIT"/>
    <property type="match status" value="1"/>
</dbReference>
<dbReference type="SUPFAM" id="SSF56672">
    <property type="entry name" value="DNA/RNA polymerases"/>
    <property type="match status" value="1"/>
</dbReference>
<dbReference type="Gene3D" id="3.30.342.10">
    <property type="entry name" value="DNA Polymerase, chain B, domain 1"/>
    <property type="match status" value="1"/>
</dbReference>
<dbReference type="Pfam" id="PF00136">
    <property type="entry name" value="DNA_pol_B"/>
    <property type="match status" value="1"/>
</dbReference>
<dbReference type="Gene3D" id="3.30.420.10">
    <property type="entry name" value="Ribonuclease H-like superfamily/Ribonuclease H"/>
    <property type="match status" value="1"/>
</dbReference>
<evidence type="ECO:0000256" key="10">
    <source>
        <dbReference type="ARBA" id="ARBA00023125"/>
    </source>
</evidence>
<dbReference type="GO" id="GO:0003887">
    <property type="term" value="F:DNA-directed DNA polymerase activity"/>
    <property type="evidence" value="ECO:0007669"/>
    <property type="project" value="UniProtKB-KW"/>
</dbReference>
<comment type="similarity">
    <text evidence="1">Belongs to the DNA polymerase type-B family.</text>
</comment>
<dbReference type="GO" id="GO:0016787">
    <property type="term" value="F:hydrolase activity"/>
    <property type="evidence" value="ECO:0007669"/>
    <property type="project" value="UniProtKB-KW"/>
</dbReference>
<keyword evidence="8" id="KW-0239">DNA-directed DNA polymerase</keyword>
<evidence type="ECO:0000256" key="9">
    <source>
        <dbReference type="ARBA" id="ARBA00023109"/>
    </source>
</evidence>
<dbReference type="GO" id="GO:0000166">
    <property type="term" value="F:nucleotide binding"/>
    <property type="evidence" value="ECO:0007669"/>
    <property type="project" value="InterPro"/>
</dbReference>
<keyword evidence="5" id="KW-0235">DNA replication</keyword>
<dbReference type="InterPro" id="IPR043502">
    <property type="entry name" value="DNA/RNA_pol_sf"/>
</dbReference>
<dbReference type="Pfam" id="PF03104">
    <property type="entry name" value="DNA_pol_B_exo1"/>
    <property type="match status" value="1"/>
</dbReference>
<dbReference type="InterPro" id="IPR050240">
    <property type="entry name" value="DNA_pol_type-B"/>
</dbReference>
<evidence type="ECO:0000256" key="8">
    <source>
        <dbReference type="ARBA" id="ARBA00022932"/>
    </source>
</evidence>
<comment type="catalytic activity">
    <reaction evidence="11">
        <text>DNA(n) + a 2'-deoxyribonucleoside 5'-triphosphate = DNA(n+1) + diphosphate</text>
        <dbReference type="Rhea" id="RHEA:22508"/>
        <dbReference type="Rhea" id="RHEA-COMP:17339"/>
        <dbReference type="Rhea" id="RHEA-COMP:17340"/>
        <dbReference type="ChEBI" id="CHEBI:33019"/>
        <dbReference type="ChEBI" id="CHEBI:61560"/>
        <dbReference type="ChEBI" id="CHEBI:173112"/>
        <dbReference type="EC" id="2.7.7.7"/>
    </reaction>
</comment>
<reference evidence="14" key="1">
    <citation type="submission" date="2020-05" db="EMBL/GenBank/DDBJ databases">
        <authorList>
            <person name="Chiriac C."/>
            <person name="Salcher M."/>
            <person name="Ghai R."/>
            <person name="Kavagutti S V."/>
        </authorList>
    </citation>
    <scope>NUCLEOTIDE SEQUENCE</scope>
</reference>
<dbReference type="Gene3D" id="3.90.1600.10">
    <property type="entry name" value="Palm domain of DNA polymerase"/>
    <property type="match status" value="1"/>
</dbReference>
<gene>
    <name evidence="14" type="ORF">UFOVP760_178</name>
</gene>
<name>A0A6J7X6Z6_9CAUD</name>
<keyword evidence="3" id="KW-0808">Transferase</keyword>
<dbReference type="Gene3D" id="1.20.1280.300">
    <property type="match status" value="1"/>
</dbReference>
<proteinExistence type="inferred from homology"/>
<dbReference type="EC" id="2.7.7.7" evidence="2"/>
<evidence type="ECO:0000256" key="11">
    <source>
        <dbReference type="ARBA" id="ARBA00049244"/>
    </source>
</evidence>
<evidence type="ECO:0000256" key="1">
    <source>
        <dbReference type="ARBA" id="ARBA00005755"/>
    </source>
</evidence>
<dbReference type="PRINTS" id="PR00106">
    <property type="entry name" value="DNAPOLB"/>
</dbReference>
<feature type="domain" description="DNA-directed DNA polymerase family B multifunctional" evidence="12">
    <location>
        <begin position="365"/>
        <end position="600"/>
    </location>
</feature>
<evidence type="ECO:0000256" key="2">
    <source>
        <dbReference type="ARBA" id="ARBA00012417"/>
    </source>
</evidence>
<evidence type="ECO:0000256" key="6">
    <source>
        <dbReference type="ARBA" id="ARBA00022722"/>
    </source>
</evidence>
<dbReference type="SUPFAM" id="SSF53098">
    <property type="entry name" value="Ribonuclease H-like"/>
    <property type="match status" value="1"/>
</dbReference>
<dbReference type="GO" id="GO:0006261">
    <property type="term" value="P:DNA-templated DNA replication"/>
    <property type="evidence" value="ECO:0007669"/>
    <property type="project" value="TreeGrafter"/>
</dbReference>
<feature type="domain" description="DNA-directed DNA polymerase family B exonuclease" evidence="13">
    <location>
        <begin position="87"/>
        <end position="267"/>
    </location>
</feature>
<dbReference type="InterPro" id="IPR036397">
    <property type="entry name" value="RNaseH_sf"/>
</dbReference>
<sequence length="862" mass="100367">MYRNISYSPQSQTINLYTWDENGKRITVPSTYEPYVYLETNNAPDAVSIFNTKLKKKRFKNQYERSRYLKDNKISRVFENLGVYQQFLIDAYWRESESTEFSKQPLKVYYIDIETYSPNDFPNPQDPCDVINIITVYDSLTRKFYSWGLKTYTAKSPDVIYVECKSEEDLLKKFLDFFVKDYPDILSGWNSEFFDIPYIINRIRKILGEEAVQRLSPIGSLRSRAFMGKFGKEQVRWHVEGVSLVDYLKIYKRFCQTLRESYKLDAVGEVELGERKVDYGDLNLSELADTNWELFVDYNIQDVNLLVRLEQKLQYIQLLRMVAYAGLTTFEGALGSLSVITGLCAIRARLRDKRIPTFIKDIREDKLNAGAYVGEPQRGFQEHVVSFDANSLYPNTMITLNLSPETKIGKIIDKTSDNVTIKHVNGQTFTLTHEKFAKFVQQEEIAISRAKILFTQKEKGIIPDTVDHYYQKRVEIKKLLTKAKKKSLTLTEGTEEYDNNQLEIDRLNIHQHTIKILVNTVYGYFGNKHSPLGDDELAESITLTGQAVIKESNRILTEYIKTNTGLSDEELIKNNPIIYNDTDSSYISIKHLIERQNIPVNDNAGNITPEYYKAVSDIEEYLNREITLWGKKALGSKDCRLVFKREAIADVGLFLQKKRYVLHTLDVEGIPGKKFKYTGVEVVRTTMPTPIKPYVKKIIETMLLTKDYHQTNKVFNETYEIFKQLPVEDVAFVMGVKGYEKYANRSNEFETVKGMPSHVKAAYYHNILIDRLGIERKYEKIVSGDKVRYFYVRKPNSFGLSAIGYKYYYPKEFQSIFEIDYEKMFEKIIYSVIERFYESVNWAVKKPGNDAQIDLFDLLGME</sequence>
<keyword evidence="7" id="KW-0378">Hydrolase</keyword>
<keyword evidence="9" id="KW-1194">Viral DNA replication</keyword>
<evidence type="ECO:0000259" key="12">
    <source>
        <dbReference type="Pfam" id="PF00136"/>
    </source>
</evidence>
<accession>A0A6J7X6Z6</accession>
<evidence type="ECO:0000256" key="3">
    <source>
        <dbReference type="ARBA" id="ARBA00022679"/>
    </source>
</evidence>
<evidence type="ECO:0000256" key="7">
    <source>
        <dbReference type="ARBA" id="ARBA00022801"/>
    </source>
</evidence>
<dbReference type="InterPro" id="IPR023211">
    <property type="entry name" value="DNA_pol_palm_dom_sf"/>
</dbReference>
<dbReference type="Gene3D" id="3.40.1820.10">
    <property type="entry name" value="DnaQ-like 3'-5' exonuclease"/>
    <property type="match status" value="1"/>
</dbReference>
<evidence type="ECO:0000256" key="5">
    <source>
        <dbReference type="ARBA" id="ARBA00022705"/>
    </source>
</evidence>
<keyword evidence="4" id="KW-0548">Nucleotidyltransferase</keyword>
<dbReference type="GO" id="GO:0003677">
    <property type="term" value="F:DNA binding"/>
    <property type="evidence" value="ECO:0007669"/>
    <property type="project" value="UniProtKB-KW"/>
</dbReference>
<dbReference type="InterPro" id="IPR012337">
    <property type="entry name" value="RNaseH-like_sf"/>
</dbReference>
<evidence type="ECO:0000313" key="14">
    <source>
        <dbReference type="EMBL" id="CAB5226402.1"/>
    </source>
</evidence>
<dbReference type="InterPro" id="IPR006134">
    <property type="entry name" value="DNA-dir_DNA_pol_B_multi_dom"/>
</dbReference>
<organism evidence="14">
    <name type="scientific">uncultured Caudovirales phage</name>
    <dbReference type="NCBI Taxonomy" id="2100421"/>
    <lineage>
        <taxon>Viruses</taxon>
        <taxon>Duplodnaviria</taxon>
        <taxon>Heunggongvirae</taxon>
        <taxon>Uroviricota</taxon>
        <taxon>Caudoviricetes</taxon>
        <taxon>Peduoviridae</taxon>
        <taxon>Maltschvirus</taxon>
        <taxon>Maltschvirus maltsch</taxon>
    </lineage>
</organism>
<dbReference type="InterPro" id="IPR006172">
    <property type="entry name" value="DNA-dir_DNA_pol_B"/>
</dbReference>
<dbReference type="InterPro" id="IPR006133">
    <property type="entry name" value="DNA-dir_DNA_pol_B_exonuc"/>
</dbReference>
<keyword evidence="10" id="KW-0238">DNA-binding</keyword>
<evidence type="ECO:0000259" key="13">
    <source>
        <dbReference type="Pfam" id="PF03104"/>
    </source>
</evidence>
<dbReference type="EMBL" id="LR798360">
    <property type="protein sequence ID" value="CAB5226402.1"/>
    <property type="molecule type" value="Genomic_DNA"/>
</dbReference>
<dbReference type="GO" id="GO:0039693">
    <property type="term" value="P:viral DNA genome replication"/>
    <property type="evidence" value="ECO:0007669"/>
    <property type="project" value="UniProtKB-KW"/>
</dbReference>
<keyword evidence="6" id="KW-0540">Nuclease</keyword>
<dbReference type="PANTHER" id="PTHR10322">
    <property type="entry name" value="DNA POLYMERASE CATALYTIC SUBUNIT"/>
    <property type="match status" value="1"/>
</dbReference>
<evidence type="ECO:0000256" key="4">
    <source>
        <dbReference type="ARBA" id="ARBA00022695"/>
    </source>
</evidence>
<dbReference type="GO" id="GO:0004518">
    <property type="term" value="F:nuclease activity"/>
    <property type="evidence" value="ECO:0007669"/>
    <property type="project" value="UniProtKB-KW"/>
</dbReference>